<evidence type="ECO:0000256" key="1">
    <source>
        <dbReference type="SAM" id="SignalP"/>
    </source>
</evidence>
<feature type="signal peptide" evidence="1">
    <location>
        <begin position="1"/>
        <end position="22"/>
    </location>
</feature>
<accession>A0ABR7D6T3</accession>
<evidence type="ECO:0000313" key="2">
    <source>
        <dbReference type="EMBL" id="MBC5623678.1"/>
    </source>
</evidence>
<keyword evidence="1" id="KW-0732">Signal</keyword>
<dbReference type="EMBL" id="JACOOH010000059">
    <property type="protein sequence ID" value="MBC5623812.1"/>
    <property type="molecule type" value="Genomic_DNA"/>
</dbReference>
<dbReference type="Proteomes" id="UP000646484">
    <property type="component" value="Unassembled WGS sequence"/>
</dbReference>
<proteinExistence type="predicted"/>
<organism evidence="2 4">
    <name type="scientific">Butyricimonas hominis</name>
    <dbReference type="NCBI Taxonomy" id="2763032"/>
    <lineage>
        <taxon>Bacteria</taxon>
        <taxon>Pseudomonadati</taxon>
        <taxon>Bacteroidota</taxon>
        <taxon>Bacteroidia</taxon>
        <taxon>Bacteroidales</taxon>
        <taxon>Odoribacteraceae</taxon>
        <taxon>Butyricimonas</taxon>
    </lineage>
</organism>
<gene>
    <name evidence="2" type="ORF">H8S64_21535</name>
    <name evidence="3" type="ORF">H8S64_22220</name>
</gene>
<name>A0ABR7D6T3_9BACT</name>
<comment type="caution">
    <text evidence="2">The sequence shown here is derived from an EMBL/GenBank/DDBJ whole genome shotgun (WGS) entry which is preliminary data.</text>
</comment>
<sequence length="35" mass="4083">MKRHIFIMMLFALCLTSFQAHAQRYLPGMKGLQVT</sequence>
<evidence type="ECO:0000313" key="4">
    <source>
        <dbReference type="Proteomes" id="UP000646484"/>
    </source>
</evidence>
<evidence type="ECO:0000313" key="3">
    <source>
        <dbReference type="EMBL" id="MBC5623812.1"/>
    </source>
</evidence>
<dbReference type="EMBL" id="JACOOH010000016">
    <property type="protein sequence ID" value="MBC5623678.1"/>
    <property type="molecule type" value="Genomic_DNA"/>
</dbReference>
<keyword evidence="4" id="KW-1185">Reference proteome</keyword>
<protein>
    <submittedName>
        <fullName evidence="2">Conjugal transfer protein</fullName>
    </submittedName>
</protein>
<feature type="chain" id="PRO_5045032017" evidence="1">
    <location>
        <begin position="23"/>
        <end position="35"/>
    </location>
</feature>
<reference evidence="2 4" key="1">
    <citation type="submission" date="2020-08" db="EMBL/GenBank/DDBJ databases">
        <title>Genome public.</title>
        <authorList>
            <person name="Liu C."/>
            <person name="Sun Q."/>
        </authorList>
    </citation>
    <scope>NUCLEOTIDE SEQUENCE [LARGE SCALE GENOMIC DNA]</scope>
    <source>
        <strain evidence="2 4">NSJ-56</strain>
    </source>
</reference>
<feature type="non-terminal residue" evidence="2">
    <location>
        <position position="35"/>
    </location>
</feature>